<evidence type="ECO:0000313" key="4">
    <source>
        <dbReference type="EMBL" id="STY99821.1"/>
    </source>
</evidence>
<protein>
    <submittedName>
        <fullName evidence="4">Phage-related minor tail protein</fullName>
    </submittedName>
</protein>
<name>A0A378QGN5_MORLA</name>
<feature type="region of interest" description="Disordered" evidence="2">
    <location>
        <begin position="675"/>
        <end position="716"/>
    </location>
</feature>
<feature type="domain" description="Tape measure protein N-terminal" evidence="3">
    <location>
        <begin position="192"/>
        <end position="380"/>
    </location>
</feature>
<reference evidence="4 5" key="1">
    <citation type="submission" date="2018-06" db="EMBL/GenBank/DDBJ databases">
        <authorList>
            <consortium name="Pathogen Informatics"/>
            <person name="Doyle S."/>
        </authorList>
    </citation>
    <scope>NUCLEOTIDE SEQUENCE [LARGE SCALE GENOMIC DNA]</scope>
    <source>
        <strain evidence="4 5">NCTC7911</strain>
    </source>
</reference>
<dbReference type="Proteomes" id="UP000254107">
    <property type="component" value="Unassembled WGS sequence"/>
</dbReference>
<gene>
    <name evidence="4" type="ORF">NCTC7911_01200</name>
</gene>
<keyword evidence="1" id="KW-0175">Coiled coil</keyword>
<organism evidence="4 5">
    <name type="scientific">Moraxella lacunata</name>
    <dbReference type="NCBI Taxonomy" id="477"/>
    <lineage>
        <taxon>Bacteria</taxon>
        <taxon>Pseudomonadati</taxon>
        <taxon>Pseudomonadota</taxon>
        <taxon>Gammaproteobacteria</taxon>
        <taxon>Moraxellales</taxon>
        <taxon>Moraxellaceae</taxon>
        <taxon>Moraxella</taxon>
    </lineage>
</organism>
<proteinExistence type="predicted"/>
<dbReference type="GeneID" id="302269808"/>
<dbReference type="EMBL" id="UGQC01000001">
    <property type="protein sequence ID" value="STY99821.1"/>
    <property type="molecule type" value="Genomic_DNA"/>
</dbReference>
<evidence type="ECO:0000256" key="1">
    <source>
        <dbReference type="SAM" id="Coils"/>
    </source>
</evidence>
<sequence>MEQTSRLSIVLDASSAENSLKRLRQNLADLERNGSNLATRFSAMSSSANHLTGATNATTSGLNRMGGASATASRGLADVGGSSNRASQSVDVLAKNTEDLANKTAKLNGIYQDSKGRWHEAGGKFISVAEAAKRAGVSIEQLQRDFDGVGRSASGASGQVQTLGNRLRDVQNRLSSLQGLITGGMFVGVGLSIAKTADHMQTLTSQVKLVTASHEEYVAVNERLHQMANKNLTDISATTGLYTNSARALSNLGKSQEEILKFTNAVSLAMGVGGKSATEQASAILQLGQAMQSGVLQGDEFRSLAENAPIILDLVAEKLGKTRAEVRELASEGAITSEVIYNALADATPKLQAMFDKMPVTMSQSFGVLSNNYKKFVDKFVNNTTGLSGVVAKSLLGIAYNFETLAKGAVAVAGVALVSLASRVSLTTTAFSALGKVITAHPLVAMTAGVVALASAFYGLDDVLDTIGIIFGDLFSTVGTGLKGLSDLAEAVAFNISSSFKKSGEESSQGFAVFFANTQNGFAGLIQGVMRILASAISTIGGFFKWVTNGVYQVGRVFGNLVIATGNIIKAVANGVSQAVIGMVNGAIDKVNGMIQGLNNALAFTPFNIRMNVIPKVAGTGVSFRQSEYLALGGQSLSDNIGSVMESIMPYVDNYGASVGSRAYDKQTARLADATKANTAATKDNTKEQKGKKGKGGGGDKDKKPKEPKQKTPEELAKMREQIELRFMDRYTKAKYELRKLLEEIHGAGFDKKRATQLEKLAKYQFDESQIYHKKSTDLQLNAYRLSASERLKIEKELAEHKINLDTQLSQQEKAIHYQAIEDKYAFDVQQYQMAQQKKVDEFDKAFEQIKNTGYMAQYNDIMNQKRLSPHKYAQYQLDKTHQSNKDDELARYHDVQKAINDKDETGNFVIDDFNERSRLLQEAKRTHEEEMYAITALYGEKTRQLEKNHLDMKLQSYGATFGALAGLVKDYAGEQSSAYRAMFAVSKSFALAQVGVKMGEAMGQAWADPSAVTTWQKVANVAKVTIEQGHLINMINAINPKGFATGGYTGNMGVNQVAGVVHGQEYVLNAKATKRIGVGNLERLNRGDGIGGHVNNINVHVTVNSDGSNVQADTQMGKTMGEAMAKIARQVVIQETKQNGHLDRLYRR</sequence>
<keyword evidence="5" id="KW-1185">Reference proteome</keyword>
<evidence type="ECO:0000313" key="5">
    <source>
        <dbReference type="Proteomes" id="UP000254107"/>
    </source>
</evidence>
<dbReference type="Pfam" id="PF20155">
    <property type="entry name" value="TMP_3"/>
    <property type="match status" value="1"/>
</dbReference>
<evidence type="ECO:0000259" key="3">
    <source>
        <dbReference type="Pfam" id="PF20155"/>
    </source>
</evidence>
<feature type="region of interest" description="Disordered" evidence="2">
    <location>
        <begin position="52"/>
        <end position="83"/>
    </location>
</feature>
<dbReference type="InterPro" id="IPR013491">
    <property type="entry name" value="Tape_meas_N"/>
</dbReference>
<dbReference type="NCBIfam" id="TIGR02675">
    <property type="entry name" value="tape_meas_nterm"/>
    <property type="match status" value="1"/>
</dbReference>
<feature type="compositionally biased region" description="Polar residues" evidence="2">
    <location>
        <begin position="52"/>
        <end position="62"/>
    </location>
</feature>
<feature type="coiled-coil region" evidence="1">
    <location>
        <begin position="13"/>
        <end position="40"/>
    </location>
</feature>
<dbReference type="AlphaFoldDB" id="A0A378QGN5"/>
<dbReference type="RefSeq" id="WP_115247519.1">
    <property type="nucleotide sequence ID" value="NZ_UGQC01000001.1"/>
</dbReference>
<evidence type="ECO:0000256" key="2">
    <source>
        <dbReference type="SAM" id="MobiDB-lite"/>
    </source>
</evidence>
<feature type="compositionally biased region" description="Basic and acidic residues" evidence="2">
    <location>
        <begin position="698"/>
        <end position="716"/>
    </location>
</feature>
<accession>A0A378QGN5</accession>